<comment type="caution">
    <text evidence="1">The sequence shown here is derived from an EMBL/GenBank/DDBJ whole genome shotgun (WGS) entry which is preliminary data.</text>
</comment>
<gene>
    <name evidence="1" type="ORF">S01H1_78426</name>
</gene>
<dbReference type="Gene3D" id="2.160.20.10">
    <property type="entry name" value="Single-stranded right-handed beta-helix, Pectin lyase-like"/>
    <property type="match status" value="1"/>
</dbReference>
<reference evidence="1" key="1">
    <citation type="journal article" date="2014" name="Front. Microbiol.">
        <title>High frequency of phylogenetically diverse reductive dehalogenase-homologous genes in deep subseafloor sedimentary metagenomes.</title>
        <authorList>
            <person name="Kawai M."/>
            <person name="Futagami T."/>
            <person name="Toyoda A."/>
            <person name="Takaki Y."/>
            <person name="Nishi S."/>
            <person name="Hori S."/>
            <person name="Arai W."/>
            <person name="Tsubouchi T."/>
            <person name="Morono Y."/>
            <person name="Uchiyama I."/>
            <person name="Ito T."/>
            <person name="Fujiyama A."/>
            <person name="Inagaki F."/>
            <person name="Takami H."/>
        </authorList>
    </citation>
    <scope>NUCLEOTIDE SEQUENCE</scope>
    <source>
        <strain evidence="1">Expedition CK06-06</strain>
    </source>
</reference>
<protein>
    <recommendedName>
        <fullName evidence="2">DUF1565 domain-containing protein</fullName>
    </recommendedName>
</protein>
<dbReference type="AlphaFoldDB" id="X0ZB78"/>
<feature type="non-terminal residue" evidence="1">
    <location>
        <position position="230"/>
    </location>
</feature>
<sequence length="230" mass="24905">LFNAKALFELASTTKGFLMPRMTTAQRVAMVLAVGDIGLKVYDTDLKQEQSWDGATWVSIGGDIETYPYKMIYVSLGGDDGNDGSQNQPLKTMAAAWALRKADNGNRYTIKVDAGIWDDTLTLDVLGSDEETYIQGLQDGTTARWASGASNIVMTDAGNVYFVGYGYYTSLSITQTGTNECTAKFVNIWVYGSLTTTVNDSSKCSVETWGTNGWIDVNNGGSTVKGRIQA</sequence>
<accession>X0ZB78</accession>
<dbReference type="InterPro" id="IPR011050">
    <property type="entry name" value="Pectin_lyase_fold/virulence"/>
</dbReference>
<dbReference type="EMBL" id="BARS01052784">
    <property type="protein sequence ID" value="GAG45666.1"/>
    <property type="molecule type" value="Genomic_DNA"/>
</dbReference>
<evidence type="ECO:0008006" key="2">
    <source>
        <dbReference type="Google" id="ProtNLM"/>
    </source>
</evidence>
<feature type="non-terminal residue" evidence="1">
    <location>
        <position position="1"/>
    </location>
</feature>
<organism evidence="1">
    <name type="scientific">marine sediment metagenome</name>
    <dbReference type="NCBI Taxonomy" id="412755"/>
    <lineage>
        <taxon>unclassified sequences</taxon>
        <taxon>metagenomes</taxon>
        <taxon>ecological metagenomes</taxon>
    </lineage>
</organism>
<name>X0ZB78_9ZZZZ</name>
<evidence type="ECO:0000313" key="1">
    <source>
        <dbReference type="EMBL" id="GAG45666.1"/>
    </source>
</evidence>
<proteinExistence type="predicted"/>
<dbReference type="InterPro" id="IPR012334">
    <property type="entry name" value="Pectin_lyas_fold"/>
</dbReference>
<dbReference type="SUPFAM" id="SSF51126">
    <property type="entry name" value="Pectin lyase-like"/>
    <property type="match status" value="1"/>
</dbReference>